<dbReference type="EMBL" id="BSUN01000001">
    <property type="protein sequence ID" value="GMA34730.1"/>
    <property type="molecule type" value="Genomic_DNA"/>
</dbReference>
<dbReference type="Pfam" id="PF13481">
    <property type="entry name" value="AAA_25"/>
    <property type="match status" value="1"/>
</dbReference>
<comment type="caution">
    <text evidence="3">The sequence shown here is derived from an EMBL/GenBank/DDBJ whole genome shotgun (WGS) entry which is preliminary data.</text>
</comment>
<dbReference type="InterPro" id="IPR003593">
    <property type="entry name" value="AAA+_ATPase"/>
</dbReference>
<name>A0ABQ6IAH1_9MICO</name>
<protein>
    <recommendedName>
        <fullName evidence="2">AAA+ ATPase domain-containing protein</fullName>
    </recommendedName>
</protein>
<evidence type="ECO:0000259" key="2">
    <source>
        <dbReference type="SMART" id="SM00382"/>
    </source>
</evidence>
<evidence type="ECO:0000313" key="3">
    <source>
        <dbReference type="EMBL" id="GMA34730.1"/>
    </source>
</evidence>
<sequence length="412" mass="44863">MTTAYEVAMQAVADQVHADARLRGAMQLRRGRPAERLTAGQVHAQLRHDISRDDFNTFVDEGHALLDVVRDDLAEWTEKLDAAERAQVEAEATRQRVRAQAAALVSAVEDEGPLQALTLDDLLNRIEPGWWVEGLLQQSSVAILAGEPGLGKSFTALSMAASIATGSDWFGQSVKQGSVLYVVGEGAESFGKRVAAWQDTNGEIPRDRMVFMDRGVNLSREASVARVVEYVTEHSIDLVILDTFSQLTSIDNENDASQVNKATKAAIQIRQARPGATVLLVHHVNKASGGVRGSSALRGNVDTVIVAKGDEKGFRLTTERSADGKQKDGKPVDLRGFHLVDAGASAVVARGTTQTPDEQHIREVLADGEWHPMADFAENADPARRRYSRILDSMPNIETQGTRPKQYRLNAA</sequence>
<proteinExistence type="predicted"/>
<accession>A0ABQ6IAH1</accession>
<feature type="domain" description="AAA+ ATPase" evidence="2">
    <location>
        <begin position="138"/>
        <end position="311"/>
    </location>
</feature>
<dbReference type="PANTHER" id="PTHR32472:SF10">
    <property type="entry name" value="DNA REPAIR PROTEIN RADA-LIKE PROTEIN"/>
    <property type="match status" value="1"/>
</dbReference>
<feature type="coiled-coil region" evidence="1">
    <location>
        <begin position="66"/>
        <end position="100"/>
    </location>
</feature>
<keyword evidence="1" id="KW-0175">Coiled coil</keyword>
<dbReference type="InterPro" id="IPR027417">
    <property type="entry name" value="P-loop_NTPase"/>
</dbReference>
<dbReference type="Gene3D" id="3.40.50.300">
    <property type="entry name" value="P-loop containing nucleotide triphosphate hydrolases"/>
    <property type="match status" value="1"/>
</dbReference>
<keyword evidence="4" id="KW-1185">Reference proteome</keyword>
<dbReference type="PANTHER" id="PTHR32472">
    <property type="entry name" value="DNA REPAIR PROTEIN RADA"/>
    <property type="match status" value="1"/>
</dbReference>
<dbReference type="SUPFAM" id="SSF52540">
    <property type="entry name" value="P-loop containing nucleoside triphosphate hydrolases"/>
    <property type="match status" value="1"/>
</dbReference>
<gene>
    <name evidence="3" type="ORF">GCM10025876_09340</name>
</gene>
<reference evidence="4" key="1">
    <citation type="journal article" date="2019" name="Int. J. Syst. Evol. Microbiol.">
        <title>The Global Catalogue of Microorganisms (GCM) 10K type strain sequencing project: providing services to taxonomists for standard genome sequencing and annotation.</title>
        <authorList>
            <consortium name="The Broad Institute Genomics Platform"/>
            <consortium name="The Broad Institute Genome Sequencing Center for Infectious Disease"/>
            <person name="Wu L."/>
            <person name="Ma J."/>
        </authorList>
    </citation>
    <scope>NUCLEOTIDE SEQUENCE [LARGE SCALE GENOMIC DNA]</scope>
    <source>
        <strain evidence="4">NBRC 112299</strain>
    </source>
</reference>
<dbReference type="SMART" id="SM00382">
    <property type="entry name" value="AAA"/>
    <property type="match status" value="1"/>
</dbReference>
<evidence type="ECO:0000256" key="1">
    <source>
        <dbReference type="SAM" id="Coils"/>
    </source>
</evidence>
<organism evidence="3 4">
    <name type="scientific">Demequina litorisediminis</name>
    <dbReference type="NCBI Taxonomy" id="1849022"/>
    <lineage>
        <taxon>Bacteria</taxon>
        <taxon>Bacillati</taxon>
        <taxon>Actinomycetota</taxon>
        <taxon>Actinomycetes</taxon>
        <taxon>Micrococcales</taxon>
        <taxon>Demequinaceae</taxon>
        <taxon>Demequina</taxon>
    </lineage>
</organism>
<evidence type="ECO:0000313" key="4">
    <source>
        <dbReference type="Proteomes" id="UP001157125"/>
    </source>
</evidence>
<dbReference type="Proteomes" id="UP001157125">
    <property type="component" value="Unassembled WGS sequence"/>
</dbReference>